<keyword evidence="2" id="KW-0443">Lipid metabolism</keyword>
<feature type="binding site" evidence="1">
    <location>
        <position position="459"/>
    </location>
    <ligand>
        <name>Zn(2+)</name>
        <dbReference type="ChEBI" id="CHEBI:29105"/>
    </ligand>
</feature>
<dbReference type="GO" id="GO:0017040">
    <property type="term" value="F:N-acylsphingosine amidohydrolase activity"/>
    <property type="evidence" value="ECO:0007669"/>
    <property type="project" value="UniProtKB-UniRule"/>
</dbReference>
<feature type="domain" description="Neutral/alkaline non-lysosomal ceramidase N-terminal" evidence="5">
    <location>
        <begin position="55"/>
        <end position="286"/>
    </location>
</feature>
<evidence type="ECO:0000256" key="3">
    <source>
        <dbReference type="SAM" id="MobiDB-lite"/>
    </source>
</evidence>
<evidence type="ECO:0000256" key="2">
    <source>
        <dbReference type="RuleBase" id="RU366019"/>
    </source>
</evidence>
<name>A0A6J4U044_9ACTN</name>
<gene>
    <name evidence="6" type="ORF">AVDCRST_MAG85-4231</name>
</gene>
<keyword evidence="2" id="KW-0746">Sphingolipid metabolism</keyword>
<keyword evidence="4" id="KW-0472">Membrane</keyword>
<dbReference type="AlphaFoldDB" id="A0A6J4U044"/>
<dbReference type="PANTHER" id="PTHR12670:SF1">
    <property type="entry name" value="NEUTRAL CERAMIDASE"/>
    <property type="match status" value="1"/>
</dbReference>
<dbReference type="GO" id="GO:0046514">
    <property type="term" value="P:ceramide catabolic process"/>
    <property type="evidence" value="ECO:0007669"/>
    <property type="project" value="InterPro"/>
</dbReference>
<evidence type="ECO:0000256" key="1">
    <source>
        <dbReference type="PIRSR" id="PIRSR606823-2"/>
    </source>
</evidence>
<reference evidence="6" key="1">
    <citation type="submission" date="2020-02" db="EMBL/GenBank/DDBJ databases">
        <authorList>
            <person name="Meier V. D."/>
        </authorList>
    </citation>
    <scope>NUCLEOTIDE SEQUENCE</scope>
    <source>
        <strain evidence="6">AVDCRST_MAG85</strain>
    </source>
</reference>
<protein>
    <recommendedName>
        <fullName evidence="2">Neutral ceramidase</fullName>
        <ecNumber evidence="2">3.5.1.23</ecNumber>
    </recommendedName>
</protein>
<feature type="binding site" evidence="1">
    <location>
        <position position="137"/>
    </location>
    <ligand>
        <name>Zn(2+)</name>
        <dbReference type="ChEBI" id="CHEBI:29105"/>
    </ligand>
</feature>
<feature type="domain" description="Neutral/alkaline non-lysosomal ceramidase N-terminal" evidence="5">
    <location>
        <begin position="296"/>
        <end position="483"/>
    </location>
</feature>
<organism evidence="6">
    <name type="scientific">uncultured Solirubrobacteraceae bacterium</name>
    <dbReference type="NCBI Taxonomy" id="1162706"/>
    <lineage>
        <taxon>Bacteria</taxon>
        <taxon>Bacillati</taxon>
        <taxon>Actinomycetota</taxon>
        <taxon>Thermoleophilia</taxon>
        <taxon>Solirubrobacterales</taxon>
        <taxon>Solirubrobacteraceae</taxon>
        <taxon>environmental samples</taxon>
    </lineage>
</organism>
<feature type="binding site" evidence="1">
    <location>
        <position position="423"/>
    </location>
    <ligand>
        <name>Zn(2+)</name>
        <dbReference type="ChEBI" id="CHEBI:29105"/>
    </ligand>
</feature>
<keyword evidence="2" id="KW-0378">Hydrolase</keyword>
<keyword evidence="4" id="KW-0812">Transmembrane</keyword>
<comment type="cofactor">
    <cofactor evidence="1">
        <name>Zn(2+)</name>
        <dbReference type="ChEBI" id="CHEBI:29105"/>
    </cofactor>
    <text evidence="1">Binds 1 zinc ion per subunit.</text>
</comment>
<keyword evidence="1" id="KW-0479">Metal-binding</keyword>
<evidence type="ECO:0000313" key="6">
    <source>
        <dbReference type="EMBL" id="CAA9537054.1"/>
    </source>
</evidence>
<keyword evidence="4" id="KW-1133">Transmembrane helix</keyword>
<keyword evidence="1" id="KW-0862">Zinc</keyword>
<comment type="catalytic activity">
    <reaction evidence="2">
        <text>an N-acylsphing-4-enine + H2O = sphing-4-enine + a fatty acid</text>
        <dbReference type="Rhea" id="RHEA:20856"/>
        <dbReference type="ChEBI" id="CHEBI:15377"/>
        <dbReference type="ChEBI" id="CHEBI:28868"/>
        <dbReference type="ChEBI" id="CHEBI:52639"/>
        <dbReference type="ChEBI" id="CHEBI:57756"/>
        <dbReference type="EC" id="3.5.1.23"/>
    </reaction>
</comment>
<feature type="compositionally biased region" description="Gly residues" evidence="3">
    <location>
        <begin position="786"/>
        <end position="803"/>
    </location>
</feature>
<dbReference type="GO" id="GO:0005576">
    <property type="term" value="C:extracellular region"/>
    <property type="evidence" value="ECO:0007669"/>
    <property type="project" value="TreeGrafter"/>
</dbReference>
<dbReference type="InterPro" id="IPR006823">
    <property type="entry name" value="Ceramidase_alk"/>
</dbReference>
<feature type="region of interest" description="Disordered" evidence="3">
    <location>
        <begin position="784"/>
        <end position="803"/>
    </location>
</feature>
<feature type="binding site" evidence="1">
    <location>
        <position position="240"/>
    </location>
    <ligand>
        <name>Zn(2+)</name>
        <dbReference type="ChEBI" id="CHEBI:29105"/>
    </ligand>
</feature>
<dbReference type="Pfam" id="PF04734">
    <property type="entry name" value="Ceramidase_alk"/>
    <property type="match status" value="2"/>
</dbReference>
<proteinExistence type="inferred from homology"/>
<dbReference type="EMBL" id="CADCVT010000481">
    <property type="protein sequence ID" value="CAA9537054.1"/>
    <property type="molecule type" value="Genomic_DNA"/>
</dbReference>
<comment type="similarity">
    <text evidence="2">Belongs to the neutral ceramidase family.</text>
</comment>
<feature type="region of interest" description="Disordered" evidence="3">
    <location>
        <begin position="497"/>
        <end position="528"/>
    </location>
</feature>
<accession>A0A6J4U044</accession>
<evidence type="ECO:0000259" key="5">
    <source>
        <dbReference type="Pfam" id="PF04734"/>
    </source>
</evidence>
<dbReference type="PANTHER" id="PTHR12670">
    <property type="entry name" value="CERAMIDASE"/>
    <property type="match status" value="1"/>
</dbReference>
<dbReference type="EC" id="3.5.1.23" evidence="2"/>
<feature type="transmembrane region" description="Helical" evidence="4">
    <location>
        <begin position="31"/>
        <end position="53"/>
    </location>
</feature>
<dbReference type="GO" id="GO:0046512">
    <property type="term" value="P:sphingosine biosynthetic process"/>
    <property type="evidence" value="ECO:0007669"/>
    <property type="project" value="TreeGrafter"/>
</dbReference>
<evidence type="ECO:0000256" key="4">
    <source>
        <dbReference type="SAM" id="Phobius"/>
    </source>
</evidence>
<dbReference type="GO" id="GO:0016020">
    <property type="term" value="C:membrane"/>
    <property type="evidence" value="ECO:0007669"/>
    <property type="project" value="GOC"/>
</dbReference>
<sequence length="803" mass="84871">MVRPRAGGGSVLCQSTRRAGSRGTIACVRRFVVLTILLVSGVVAVPAAGAAPLKAGAAKADITPANGGNTLGYVRPDISVKGVHTRLMGRALVLDDGDTKFALLATDLAFALDKESLVARLKDLGYTHETILYTGTHTHSGPEQLAPWQVEQLAQAVRRADANRVPAKAAWGSGTVAAANRNRSIEAHLANFGFDLFYGEGYPENAPGGADSTRDLRLRVLRVERNDGTPLAAWMEFPVHVTTSTAAVDVWDADLAGASEHHLENDIGRDGFVALWSNGSSGDLMPLFDSYNPTATMDLLGRRIAAEAGRAWRASKASLSSELPVDVRWTRACYCGQEVEEGRSVSATSVFGVPFLGGSEDGASIFHEPGATEGRRLPAAAADPVQGRKIQAAPSEPTGVHEKQPEVQVVRIGDRLLLAAPGEPSVEMGRRFEAAVKPHLPQGVEDTVVVGLANDYMGYFTTPEEYEMQHYEGGHTVFGKWTSLLARDSFIGLTRALSSGGKAPEPSVPGGLGSTEKGTPDVGRGGVEGKLLQAPTGRVERMSVIDVRWSGAPKGADRPIDAPFLTIERDGKPADSDLGLGVLWREADGEYAARYDVPASLPAGSYRVRVKSAGYDLLSAPFEVAASDGLRPLGVTASVVRAKAKKRKTASVRKKGSKRTRAQRRRAAARRRAARRRASRRARTKWTRLVLTAQNPAPDPARAITYRDISPTGGRAVLRIGRKTAVARWDGAAGGWVALVSGRVAPGTPIVLAAGALQDGAGNVNGEATTLKVGEVAQAQWPRAMGVGGGRTPGPGGQGTFPP</sequence>
<dbReference type="InterPro" id="IPR031329">
    <property type="entry name" value="NEUT/ALK_ceramidase_N"/>
</dbReference>
<dbReference type="GO" id="GO:0046872">
    <property type="term" value="F:metal ion binding"/>
    <property type="evidence" value="ECO:0007669"/>
    <property type="project" value="UniProtKB-KW"/>
</dbReference>
<dbReference type="GO" id="GO:0042759">
    <property type="term" value="P:long-chain fatty acid biosynthetic process"/>
    <property type="evidence" value="ECO:0007669"/>
    <property type="project" value="TreeGrafter"/>
</dbReference>